<keyword evidence="5 6" id="KW-0482">Metalloprotease</keyword>
<sequence>MPGHPATGQDQAGAPVDNEDNWGYDLYPERRGDIPKPKWWQTAFFGSGQTNVEKTHCERNVYNCFQNSPLVKLMYSALKASGCEIDLRRHIACEVCDIKVSGGYDPKFNQIVVCQNTARSSGMVQAILIHEMIHMFDACRHQLDFKNIHHLACTEIRAANLTHCSFMSAMAQGDASFFRIKQQHAECVKTKAIGSVLAVRPDVSKEEARAAVDKVFTKCYNDLEPIGRRVRRNSADMMRAYTERGNYGYD</sequence>
<accession>A0A4Y7NHD8</accession>
<dbReference type="Pfam" id="PF09768">
    <property type="entry name" value="Peptidase_M76"/>
    <property type="match status" value="1"/>
</dbReference>
<evidence type="ECO:0000256" key="4">
    <source>
        <dbReference type="ARBA" id="ARBA00022801"/>
    </source>
</evidence>
<name>A0A4Y7NHD8_9CRUS</name>
<evidence type="ECO:0000256" key="5">
    <source>
        <dbReference type="ARBA" id="ARBA00023049"/>
    </source>
</evidence>
<dbReference type="PANTHER" id="PTHR21711">
    <property type="entry name" value="MITOCHONDRIAL INNER MEMBRANE PROTEASE"/>
    <property type="match status" value="1"/>
</dbReference>
<feature type="region of interest" description="Disordered" evidence="7">
    <location>
        <begin position="1"/>
        <end position="20"/>
    </location>
</feature>
<organism evidence="8">
    <name type="scientific">Megafenestra aurita</name>
    <dbReference type="NCBI Taxonomy" id="2291010"/>
    <lineage>
        <taxon>Eukaryota</taxon>
        <taxon>Metazoa</taxon>
        <taxon>Ecdysozoa</taxon>
        <taxon>Arthropoda</taxon>
        <taxon>Crustacea</taxon>
        <taxon>Branchiopoda</taxon>
        <taxon>Diplostraca</taxon>
        <taxon>Cladocera</taxon>
        <taxon>Anomopoda</taxon>
        <taxon>Daphniidae</taxon>
        <taxon>Megafenestra</taxon>
    </lineage>
</organism>
<dbReference type="GO" id="GO:0046872">
    <property type="term" value="F:metal ion binding"/>
    <property type="evidence" value="ECO:0007669"/>
    <property type="project" value="UniProtKB-KW"/>
</dbReference>
<gene>
    <name evidence="8" type="primary">EOG090X0CKN</name>
</gene>
<dbReference type="AlphaFoldDB" id="A0A4Y7NHD8"/>
<comment type="similarity">
    <text evidence="1 6">Belongs to the peptidase M76 family.</text>
</comment>
<evidence type="ECO:0000256" key="7">
    <source>
        <dbReference type="SAM" id="MobiDB-lite"/>
    </source>
</evidence>
<proteinExistence type="evidence at transcript level"/>
<evidence type="ECO:0000313" key="8">
    <source>
        <dbReference type="EMBL" id="SVE92630.1"/>
    </source>
</evidence>
<keyword evidence="2 6" id="KW-0645">Protease</keyword>
<dbReference type="EC" id="3.4.24.-" evidence="6"/>
<evidence type="ECO:0000256" key="1">
    <source>
        <dbReference type="ARBA" id="ARBA00009915"/>
    </source>
</evidence>
<evidence type="ECO:0000256" key="2">
    <source>
        <dbReference type="ARBA" id="ARBA00022670"/>
    </source>
</evidence>
<dbReference type="InterPro" id="IPR019165">
    <property type="entry name" value="Peptidase_M76_ATP23"/>
</dbReference>
<dbReference type="EMBL" id="LR023011">
    <property type="protein sequence ID" value="SVE92630.1"/>
    <property type="molecule type" value="mRNA"/>
</dbReference>
<dbReference type="GO" id="GO:0005739">
    <property type="term" value="C:mitochondrion"/>
    <property type="evidence" value="ECO:0007669"/>
    <property type="project" value="GOC"/>
</dbReference>
<dbReference type="GO" id="GO:0034982">
    <property type="term" value="P:mitochondrial protein processing"/>
    <property type="evidence" value="ECO:0007669"/>
    <property type="project" value="TreeGrafter"/>
</dbReference>
<keyword evidence="3 6" id="KW-0479">Metal-binding</keyword>
<reference evidence="8" key="1">
    <citation type="submission" date="2018-08" db="EMBL/GenBank/DDBJ databases">
        <authorList>
            <person name="Cornetti L."/>
        </authorList>
    </citation>
    <scope>NUCLEOTIDE SEQUENCE</scope>
    <source>
        <strain evidence="8">CH-H-2</strain>
    </source>
</reference>
<evidence type="ECO:0000256" key="6">
    <source>
        <dbReference type="RuleBase" id="RU364057"/>
    </source>
</evidence>
<keyword evidence="4 6" id="KW-0378">Hydrolase</keyword>
<dbReference type="GO" id="GO:0033615">
    <property type="term" value="P:mitochondrial proton-transporting ATP synthase complex assembly"/>
    <property type="evidence" value="ECO:0007669"/>
    <property type="project" value="TreeGrafter"/>
</dbReference>
<evidence type="ECO:0000256" key="3">
    <source>
        <dbReference type="ARBA" id="ARBA00022723"/>
    </source>
</evidence>
<dbReference type="PANTHER" id="PTHR21711:SF0">
    <property type="entry name" value="MITOCHONDRIAL INNER MEMBRANE PROTEASE ATP23 HOMOLOG"/>
    <property type="match status" value="1"/>
</dbReference>
<dbReference type="GO" id="GO:0004222">
    <property type="term" value="F:metalloendopeptidase activity"/>
    <property type="evidence" value="ECO:0007669"/>
    <property type="project" value="InterPro"/>
</dbReference>
<protein>
    <recommendedName>
        <fullName evidence="6">Mitochondrial inner membrane protease ATP23</fullName>
        <ecNumber evidence="6">3.4.24.-</ecNumber>
    </recommendedName>
</protein>